<reference evidence="1 2" key="1">
    <citation type="submission" date="2016-10" db="EMBL/GenBank/DDBJ databases">
        <title>Lutibacter sp. LPB0138, isolated from marine gastropod.</title>
        <authorList>
            <person name="Kim E."/>
            <person name="Yi H."/>
        </authorList>
    </citation>
    <scope>NUCLEOTIDE SEQUENCE [LARGE SCALE GENOMIC DNA]</scope>
    <source>
        <strain evidence="1 2">LPB0138</strain>
    </source>
</reference>
<dbReference type="PANTHER" id="PTHR33706">
    <property type="entry name" value="MORN VARIANT REPEAT PROTEIN"/>
    <property type="match status" value="1"/>
</dbReference>
<name>A0A1D8P629_9FLAO</name>
<dbReference type="AlphaFoldDB" id="A0A1D8P629"/>
<accession>A0A1D8P629</accession>
<dbReference type="STRING" id="1850246.LPB138_04555"/>
<dbReference type="EMBL" id="CP017478">
    <property type="protein sequence ID" value="AOW19997.1"/>
    <property type="molecule type" value="Genomic_DNA"/>
</dbReference>
<dbReference type="OrthoDB" id="9785122at2"/>
<evidence type="ECO:0000313" key="1">
    <source>
        <dbReference type="EMBL" id="AOW19997.1"/>
    </source>
</evidence>
<sequence>MKKYIFTIIALTFIGVQLNAQELINQVNSNGERIGKWKKYYKNKRIRYEGQFENGKEVGVFKFYSASSSDYPIVIKTFNNGEASVQFFTELGVIESEGKMIDKERIGTWLYYHKDGKSLMVEENYINGKLSGESKVFYPNGKLTKIVHYENGILNGNMKRFSEDSIIIEDVTYTDGELHGEAIFYDKEGNVKEKGVYEHDLKVGFWEYYSGGELTKSTEIKNIPTD</sequence>
<dbReference type="Pfam" id="PF07661">
    <property type="entry name" value="MORN_2"/>
    <property type="match status" value="3"/>
</dbReference>
<evidence type="ECO:0000313" key="2">
    <source>
        <dbReference type="Proteomes" id="UP000176050"/>
    </source>
</evidence>
<dbReference type="Proteomes" id="UP000176050">
    <property type="component" value="Chromosome"/>
</dbReference>
<evidence type="ECO:0008006" key="3">
    <source>
        <dbReference type="Google" id="ProtNLM"/>
    </source>
</evidence>
<keyword evidence="2" id="KW-1185">Reference proteome</keyword>
<dbReference type="KEGG" id="lul:LPB138_04555"/>
<organism evidence="1 2">
    <name type="scientific">Urechidicola croceus</name>
    <dbReference type="NCBI Taxonomy" id="1850246"/>
    <lineage>
        <taxon>Bacteria</taxon>
        <taxon>Pseudomonadati</taxon>
        <taxon>Bacteroidota</taxon>
        <taxon>Flavobacteriia</taxon>
        <taxon>Flavobacteriales</taxon>
        <taxon>Flavobacteriaceae</taxon>
        <taxon>Urechidicola</taxon>
    </lineage>
</organism>
<gene>
    <name evidence="1" type="ORF">LPB138_04555</name>
</gene>
<protein>
    <recommendedName>
        <fullName evidence="3">Preprotein translocase YidC</fullName>
    </recommendedName>
</protein>
<dbReference type="PANTHER" id="PTHR33706:SF1">
    <property type="entry name" value="TPR REPEAT PROTEIN"/>
    <property type="match status" value="1"/>
</dbReference>
<dbReference type="SUPFAM" id="SSF82185">
    <property type="entry name" value="Histone H3 K4-specific methyltransferase SET7/9 N-terminal domain"/>
    <property type="match status" value="2"/>
</dbReference>
<dbReference type="RefSeq" id="WP_070236136.1">
    <property type="nucleotide sequence ID" value="NZ_CP017478.1"/>
</dbReference>
<proteinExistence type="predicted"/>
<dbReference type="Gene3D" id="2.20.110.10">
    <property type="entry name" value="Histone H3 K4-specific methyltransferase SET7/9 N-terminal domain"/>
    <property type="match status" value="3"/>
</dbReference>
<dbReference type="InterPro" id="IPR011652">
    <property type="entry name" value="MORN_2"/>
</dbReference>